<dbReference type="EMBL" id="UINC01060464">
    <property type="protein sequence ID" value="SVB84994.1"/>
    <property type="molecule type" value="Genomic_DNA"/>
</dbReference>
<evidence type="ECO:0000256" key="3">
    <source>
        <dbReference type="ARBA" id="ARBA00022496"/>
    </source>
</evidence>
<dbReference type="GO" id="GO:0006826">
    <property type="term" value="P:iron ion transport"/>
    <property type="evidence" value="ECO:0007669"/>
    <property type="project" value="UniProtKB-KW"/>
</dbReference>
<dbReference type="SUPFAM" id="SSF53850">
    <property type="entry name" value="Periplasmic binding protein-like II"/>
    <property type="match status" value="1"/>
</dbReference>
<dbReference type="PANTHER" id="PTHR30006">
    <property type="entry name" value="THIAMINE-BINDING PERIPLASMIC PROTEIN-RELATED"/>
    <property type="match status" value="1"/>
</dbReference>
<dbReference type="PIRSF" id="PIRSF002825">
    <property type="entry name" value="CfbpA"/>
    <property type="match status" value="1"/>
</dbReference>
<evidence type="ECO:0000256" key="4">
    <source>
        <dbReference type="ARBA" id="ARBA00022723"/>
    </source>
</evidence>
<protein>
    <recommendedName>
        <fullName evidence="9">Extracellular solute-binding protein</fullName>
    </recommendedName>
</protein>
<gene>
    <name evidence="8" type="ORF">METZ01_LOCUS237848</name>
</gene>
<keyword evidence="4" id="KW-0479">Metal-binding</keyword>
<accession>A0A382HCD0</accession>
<evidence type="ECO:0000256" key="7">
    <source>
        <dbReference type="ARBA" id="ARBA00023065"/>
    </source>
</evidence>
<dbReference type="PROSITE" id="PS01037">
    <property type="entry name" value="SBP_BACTERIAL_1"/>
    <property type="match status" value="1"/>
</dbReference>
<evidence type="ECO:0000256" key="6">
    <source>
        <dbReference type="ARBA" id="ARBA00023004"/>
    </source>
</evidence>
<comment type="similarity">
    <text evidence="1">Belongs to the bacterial solute-binding protein 1 family.</text>
</comment>
<evidence type="ECO:0000256" key="2">
    <source>
        <dbReference type="ARBA" id="ARBA00022448"/>
    </source>
</evidence>
<dbReference type="GO" id="GO:0046872">
    <property type="term" value="F:metal ion binding"/>
    <property type="evidence" value="ECO:0007669"/>
    <property type="project" value="UniProtKB-KW"/>
</dbReference>
<reference evidence="8" key="1">
    <citation type="submission" date="2018-05" db="EMBL/GenBank/DDBJ databases">
        <authorList>
            <person name="Lanie J.A."/>
            <person name="Ng W.-L."/>
            <person name="Kazmierczak K.M."/>
            <person name="Andrzejewski T.M."/>
            <person name="Davidsen T.M."/>
            <person name="Wayne K.J."/>
            <person name="Tettelin H."/>
            <person name="Glass J.I."/>
            <person name="Rusch D."/>
            <person name="Podicherti R."/>
            <person name="Tsui H.-C.T."/>
            <person name="Winkler M.E."/>
        </authorList>
    </citation>
    <scope>NUCLEOTIDE SEQUENCE</scope>
</reference>
<keyword evidence="3" id="KW-0410">Iron transport</keyword>
<sequence>MKYIAKIVLVGLTIVVSFVSAIVETKAAEKRMVIYASHPTKLVDYFVERFKEKYGNIEVDLITGGTGELLGRVQAEKNRPQGDIMFGGGSYTGGSAPELFLPYDSPALDGISPAFHDPKGYNAPFDAFTMVIVYNKNLVPEDEVPQRWSDLTDPKWKGRVVHANAAASSSAYAAMVTWIEIGGWDLVEALAKNQIIVNSSSIPFTQVGQGENALGVTYEEGAFKWVPSGNVGIVYPKDGMALLPGGLFLIRDSPNPINARLFADFVLAHPQQSVLATEFLGRRPTHKDVKLNPAMVRVDELNLIKYPMEDAISKKKEFLAKWKKVMMRTR</sequence>
<dbReference type="InterPro" id="IPR006061">
    <property type="entry name" value="SBP_1_CS"/>
</dbReference>
<organism evidence="8">
    <name type="scientific">marine metagenome</name>
    <dbReference type="NCBI Taxonomy" id="408172"/>
    <lineage>
        <taxon>unclassified sequences</taxon>
        <taxon>metagenomes</taxon>
        <taxon>ecological metagenomes</taxon>
    </lineage>
</organism>
<proteinExistence type="inferred from homology"/>
<keyword evidence="5" id="KW-0732">Signal</keyword>
<name>A0A382HCD0_9ZZZZ</name>
<dbReference type="Pfam" id="PF13343">
    <property type="entry name" value="SBP_bac_6"/>
    <property type="match status" value="1"/>
</dbReference>
<evidence type="ECO:0000256" key="5">
    <source>
        <dbReference type="ARBA" id="ARBA00022729"/>
    </source>
</evidence>
<evidence type="ECO:0008006" key="9">
    <source>
        <dbReference type="Google" id="ProtNLM"/>
    </source>
</evidence>
<dbReference type="GO" id="GO:0055085">
    <property type="term" value="P:transmembrane transport"/>
    <property type="evidence" value="ECO:0007669"/>
    <property type="project" value="InterPro"/>
</dbReference>
<dbReference type="AlphaFoldDB" id="A0A382HCD0"/>
<keyword evidence="6" id="KW-0408">Iron</keyword>
<dbReference type="InterPro" id="IPR026045">
    <property type="entry name" value="Ferric-bd"/>
</dbReference>
<dbReference type="Gene3D" id="3.40.190.10">
    <property type="entry name" value="Periplasmic binding protein-like II"/>
    <property type="match status" value="2"/>
</dbReference>
<keyword evidence="7" id="KW-0406">Ion transport</keyword>
<evidence type="ECO:0000313" key="8">
    <source>
        <dbReference type="EMBL" id="SVB84994.1"/>
    </source>
</evidence>
<dbReference type="PANTHER" id="PTHR30006:SF2">
    <property type="entry name" value="ABC TRANSPORTER SUBSTRATE-BINDING PROTEIN"/>
    <property type="match status" value="1"/>
</dbReference>
<evidence type="ECO:0000256" key="1">
    <source>
        <dbReference type="ARBA" id="ARBA00008520"/>
    </source>
</evidence>
<keyword evidence="2" id="KW-0813">Transport</keyword>